<dbReference type="Proteomes" id="UP000324176">
    <property type="component" value="Unassembled WGS sequence"/>
</dbReference>
<gene>
    <name evidence="1" type="ORF">BCL69_11155</name>
</gene>
<proteinExistence type="predicted"/>
<accession>A0A5D3Y7W0</accession>
<evidence type="ECO:0000313" key="2">
    <source>
        <dbReference type="Proteomes" id="UP000324176"/>
    </source>
</evidence>
<dbReference type="GO" id="GO:0003964">
    <property type="term" value="F:RNA-directed DNA polymerase activity"/>
    <property type="evidence" value="ECO:0007669"/>
    <property type="project" value="UniProtKB-KW"/>
</dbReference>
<reference evidence="1 2" key="1">
    <citation type="submission" date="2019-07" db="EMBL/GenBank/DDBJ databases">
        <title>Active sludge and wastewater microbial communities from Klosterneuburg, Austria.</title>
        <authorList>
            <person name="Wagner M."/>
        </authorList>
    </citation>
    <scope>NUCLEOTIDE SEQUENCE [LARGE SCALE GENOMIC DNA]</scope>
    <source>
        <strain evidence="1 2">Nm2</strain>
    </source>
</reference>
<keyword evidence="1" id="KW-0695">RNA-directed DNA polymerase</keyword>
<dbReference type="EMBL" id="VNHT01000115">
    <property type="protein sequence ID" value="TYP71048.1"/>
    <property type="molecule type" value="Genomic_DNA"/>
</dbReference>
<dbReference type="RefSeq" id="WP_200899598.1">
    <property type="nucleotide sequence ID" value="NZ_CP011451.1"/>
</dbReference>
<comment type="caution">
    <text evidence="1">The sequence shown here is derived from an EMBL/GenBank/DDBJ whole genome shotgun (WGS) entry which is preliminary data.</text>
</comment>
<name>A0A5D3Y7W0_9PROT</name>
<protein>
    <submittedName>
        <fullName evidence="1">RNA-directed DNA polymerase</fullName>
    </submittedName>
</protein>
<sequence length="81" mass="9264">MTKSYHIPKKLIWEDYQCVKANAGAAGIDGESIEEFERCLSNNLYKFWNRMCSGSYFPPPIKGADPQEIRGRAHVRHTDSC</sequence>
<organism evidence="1 2">
    <name type="scientific">Nitrosomonas communis</name>
    <dbReference type="NCBI Taxonomy" id="44574"/>
    <lineage>
        <taxon>Bacteria</taxon>
        <taxon>Pseudomonadati</taxon>
        <taxon>Pseudomonadota</taxon>
        <taxon>Betaproteobacteria</taxon>
        <taxon>Nitrosomonadales</taxon>
        <taxon>Nitrosomonadaceae</taxon>
        <taxon>Nitrosomonas</taxon>
    </lineage>
</organism>
<evidence type="ECO:0000313" key="1">
    <source>
        <dbReference type="EMBL" id="TYP71048.1"/>
    </source>
</evidence>
<dbReference type="AlphaFoldDB" id="A0A5D3Y7W0"/>
<keyword evidence="1" id="KW-0808">Transferase</keyword>
<keyword evidence="1" id="KW-0548">Nucleotidyltransferase</keyword>